<comment type="similarity">
    <text evidence="2 16">Belongs to the glycosyl hydrolase 5 (cellulase A) family.</text>
</comment>
<dbReference type="SUPFAM" id="SSF51445">
    <property type="entry name" value="(Trans)glycosidases"/>
    <property type="match status" value="1"/>
</dbReference>
<accession>A0A8K1FN25</accession>
<evidence type="ECO:0000259" key="17">
    <source>
        <dbReference type="Pfam" id="PF00150"/>
    </source>
</evidence>
<evidence type="ECO:0000256" key="9">
    <source>
        <dbReference type="ARBA" id="ARBA00023180"/>
    </source>
</evidence>
<evidence type="ECO:0000256" key="13">
    <source>
        <dbReference type="ARBA" id="ARBA00037126"/>
    </source>
</evidence>
<dbReference type="PANTHER" id="PTHR31297">
    <property type="entry name" value="GLUCAN ENDO-1,6-BETA-GLUCOSIDASE B"/>
    <property type="match status" value="1"/>
</dbReference>
<dbReference type="GO" id="GO:0009251">
    <property type="term" value="P:glucan catabolic process"/>
    <property type="evidence" value="ECO:0007669"/>
    <property type="project" value="TreeGrafter"/>
</dbReference>
<dbReference type="InterPro" id="IPR050386">
    <property type="entry name" value="Glycosyl_hydrolase_5"/>
</dbReference>
<keyword evidence="7" id="KW-1133">Transmembrane helix</keyword>
<evidence type="ECO:0000313" key="18">
    <source>
        <dbReference type="EMBL" id="TMW66884.1"/>
    </source>
</evidence>
<dbReference type="GO" id="GO:0005576">
    <property type="term" value="C:extracellular region"/>
    <property type="evidence" value="ECO:0007669"/>
    <property type="project" value="TreeGrafter"/>
</dbReference>
<dbReference type="OrthoDB" id="1887033at2759"/>
<reference evidence="18" key="1">
    <citation type="submission" date="2019-03" db="EMBL/GenBank/DDBJ databases">
        <title>Long read genome sequence of the mycoparasitic Pythium oligandrum ATCC 38472 isolated from sugarbeet rhizosphere.</title>
        <authorList>
            <person name="Gaulin E."/>
        </authorList>
    </citation>
    <scope>NUCLEOTIDE SEQUENCE</scope>
    <source>
        <strain evidence="18">ATCC 38472_TT</strain>
    </source>
</reference>
<evidence type="ECO:0000256" key="15">
    <source>
        <dbReference type="ARBA" id="ARBA00041260"/>
    </source>
</evidence>
<keyword evidence="3" id="KW-1003">Cell membrane</keyword>
<dbReference type="PROSITE" id="PS00659">
    <property type="entry name" value="GLYCOSYL_HYDROL_F5"/>
    <property type="match status" value="1"/>
</dbReference>
<comment type="subcellular location">
    <subcellularLocation>
        <location evidence="1">Cell membrane</location>
        <topology evidence="1">Single-pass type II membrane protein</topology>
    </subcellularLocation>
</comment>
<sequence length="257" mass="29698">MDVPAEIDTLIRDWALKYNVAVLLSVHGAKGSQSGNDHSAPTVKGKAFWSDYPENVNSTIYVSKFLADRYKDDAAFLGIELLNEPTSTTNESVMTNYYERAYHAIRDSGNDCVLTVMPLLYKQKPESLKTFMEGPKYSNVWLEWHPYFIWGYQNSRATELLDQVIPTEYRNKMHEWLGQNSTKKMFFGEWSLANAGQFKRANAESFEKYATAQVKIMDTATAGWAYWSWRVEGDDYFNGWSMRSVLRDEPLRKIVMQ</sequence>
<evidence type="ECO:0000256" key="6">
    <source>
        <dbReference type="ARBA" id="ARBA00022968"/>
    </source>
</evidence>
<evidence type="ECO:0000256" key="4">
    <source>
        <dbReference type="ARBA" id="ARBA00022692"/>
    </source>
</evidence>
<organism evidence="18 19">
    <name type="scientific">Pythium oligandrum</name>
    <name type="common">Mycoparasitic fungus</name>
    <dbReference type="NCBI Taxonomy" id="41045"/>
    <lineage>
        <taxon>Eukaryota</taxon>
        <taxon>Sar</taxon>
        <taxon>Stramenopiles</taxon>
        <taxon>Oomycota</taxon>
        <taxon>Peronosporomycetes</taxon>
        <taxon>Pythiales</taxon>
        <taxon>Pythiaceae</taxon>
        <taxon>Pythium</taxon>
    </lineage>
</organism>
<evidence type="ECO:0000256" key="11">
    <source>
        <dbReference type="ARBA" id="ARBA00023316"/>
    </source>
</evidence>
<keyword evidence="6" id="KW-0735">Signal-anchor</keyword>
<evidence type="ECO:0000256" key="7">
    <source>
        <dbReference type="ARBA" id="ARBA00022989"/>
    </source>
</evidence>
<dbReference type="Pfam" id="PF00150">
    <property type="entry name" value="Cellulase"/>
    <property type="match status" value="1"/>
</dbReference>
<dbReference type="GO" id="GO:0071555">
    <property type="term" value="P:cell wall organization"/>
    <property type="evidence" value="ECO:0007669"/>
    <property type="project" value="UniProtKB-KW"/>
</dbReference>
<evidence type="ECO:0000256" key="8">
    <source>
        <dbReference type="ARBA" id="ARBA00023136"/>
    </source>
</evidence>
<dbReference type="InterPro" id="IPR017853">
    <property type="entry name" value="GH"/>
</dbReference>
<comment type="catalytic activity">
    <reaction evidence="12">
        <text>Successive hydrolysis of beta-D-glucose units from the non-reducing ends of (1-&gt;3)-beta-D-glucans, releasing alpha-glucose.</text>
        <dbReference type="EC" id="3.2.1.58"/>
    </reaction>
</comment>
<comment type="caution">
    <text evidence="18">The sequence shown here is derived from an EMBL/GenBank/DDBJ whole genome shotgun (WGS) entry which is preliminary data.</text>
</comment>
<dbReference type="GO" id="GO:0004338">
    <property type="term" value="F:glucan exo-1,3-beta-glucosidase activity"/>
    <property type="evidence" value="ECO:0007669"/>
    <property type="project" value="UniProtKB-EC"/>
</dbReference>
<evidence type="ECO:0000256" key="10">
    <source>
        <dbReference type="ARBA" id="ARBA00023295"/>
    </source>
</evidence>
<dbReference type="EC" id="3.2.1.58" evidence="14"/>
<gene>
    <name evidence="18" type="ORF">Poli38472_012000</name>
</gene>
<keyword evidence="4" id="KW-0812">Transmembrane</keyword>
<keyword evidence="11" id="KW-0961">Cell wall biogenesis/degradation</keyword>
<dbReference type="AlphaFoldDB" id="A0A8K1FN25"/>
<keyword evidence="5 16" id="KW-0378">Hydrolase</keyword>
<evidence type="ECO:0000256" key="16">
    <source>
        <dbReference type="RuleBase" id="RU361153"/>
    </source>
</evidence>
<keyword evidence="19" id="KW-1185">Reference proteome</keyword>
<evidence type="ECO:0000256" key="12">
    <source>
        <dbReference type="ARBA" id="ARBA00036824"/>
    </source>
</evidence>
<evidence type="ECO:0000256" key="3">
    <source>
        <dbReference type="ARBA" id="ARBA00022475"/>
    </source>
</evidence>
<protein>
    <recommendedName>
        <fullName evidence="14">glucan 1,3-beta-glucosidase</fullName>
        <ecNumber evidence="14">3.2.1.58</ecNumber>
    </recommendedName>
    <alternativeName>
        <fullName evidence="15">Exo-1,3-beta-glucanase D</fullName>
    </alternativeName>
</protein>
<evidence type="ECO:0000256" key="5">
    <source>
        <dbReference type="ARBA" id="ARBA00022801"/>
    </source>
</evidence>
<dbReference type="PANTHER" id="PTHR31297:SF34">
    <property type="entry name" value="GLUCAN 1,3-BETA-GLUCOSIDASE 2"/>
    <property type="match status" value="1"/>
</dbReference>
<dbReference type="InterPro" id="IPR001547">
    <property type="entry name" value="Glyco_hydro_5"/>
</dbReference>
<name>A0A8K1FN25_PYTOL</name>
<evidence type="ECO:0000256" key="14">
    <source>
        <dbReference type="ARBA" id="ARBA00038929"/>
    </source>
</evidence>
<dbReference type="GO" id="GO:0009986">
    <property type="term" value="C:cell surface"/>
    <property type="evidence" value="ECO:0007669"/>
    <property type="project" value="TreeGrafter"/>
</dbReference>
<dbReference type="EMBL" id="SPLM01000006">
    <property type="protein sequence ID" value="TMW66884.1"/>
    <property type="molecule type" value="Genomic_DNA"/>
</dbReference>
<comment type="function">
    <text evidence="13">Glucosidase involved in the degradation of cellulosic biomass. Active on lichenan.</text>
</comment>
<keyword evidence="10 16" id="KW-0326">Glycosidase</keyword>
<dbReference type="InterPro" id="IPR018087">
    <property type="entry name" value="Glyco_hydro_5_CS"/>
</dbReference>
<dbReference type="Gene3D" id="3.20.20.80">
    <property type="entry name" value="Glycosidases"/>
    <property type="match status" value="1"/>
</dbReference>
<keyword evidence="8" id="KW-0472">Membrane</keyword>
<dbReference type="Proteomes" id="UP000794436">
    <property type="component" value="Unassembled WGS sequence"/>
</dbReference>
<keyword evidence="9" id="KW-0325">Glycoprotein</keyword>
<dbReference type="GO" id="GO:0005886">
    <property type="term" value="C:plasma membrane"/>
    <property type="evidence" value="ECO:0007669"/>
    <property type="project" value="UniProtKB-SubCell"/>
</dbReference>
<feature type="domain" description="Glycoside hydrolase family 5" evidence="17">
    <location>
        <begin position="13"/>
        <end position="230"/>
    </location>
</feature>
<proteinExistence type="inferred from homology"/>
<evidence type="ECO:0000256" key="1">
    <source>
        <dbReference type="ARBA" id="ARBA00004401"/>
    </source>
</evidence>
<evidence type="ECO:0000256" key="2">
    <source>
        <dbReference type="ARBA" id="ARBA00005641"/>
    </source>
</evidence>
<evidence type="ECO:0000313" key="19">
    <source>
        <dbReference type="Proteomes" id="UP000794436"/>
    </source>
</evidence>